<feature type="transmembrane region" description="Helical" evidence="1">
    <location>
        <begin position="57"/>
        <end position="78"/>
    </location>
</feature>
<organism evidence="3">
    <name type="scientific">Rhipicephalus microplus</name>
    <name type="common">Cattle tick</name>
    <name type="synonym">Boophilus microplus</name>
    <dbReference type="NCBI Taxonomy" id="6941"/>
    <lineage>
        <taxon>Eukaryota</taxon>
        <taxon>Metazoa</taxon>
        <taxon>Ecdysozoa</taxon>
        <taxon>Arthropoda</taxon>
        <taxon>Chelicerata</taxon>
        <taxon>Arachnida</taxon>
        <taxon>Acari</taxon>
        <taxon>Parasitiformes</taxon>
        <taxon>Ixodida</taxon>
        <taxon>Ixodoidea</taxon>
        <taxon>Ixodidae</taxon>
        <taxon>Rhipicephalinae</taxon>
        <taxon>Rhipicephalus</taxon>
        <taxon>Boophilus</taxon>
    </lineage>
</organism>
<dbReference type="AlphaFoldDB" id="A0A6M2DCM2"/>
<evidence type="ECO:0000256" key="1">
    <source>
        <dbReference type="SAM" id="Phobius"/>
    </source>
</evidence>
<keyword evidence="1" id="KW-0472">Membrane</keyword>
<keyword evidence="1" id="KW-0812">Transmembrane</keyword>
<protein>
    <recommendedName>
        <fullName evidence="4">Secreted protein</fullName>
    </recommendedName>
</protein>
<evidence type="ECO:0008006" key="4">
    <source>
        <dbReference type="Google" id="ProtNLM"/>
    </source>
</evidence>
<reference evidence="3" key="1">
    <citation type="submission" date="2019-09" db="EMBL/GenBank/DDBJ databases">
        <title>Organ-specific transcriptomic study of the physiology of the cattle tick, Rhipicephalus microplus.</title>
        <authorList>
            <person name="Tirloni L."/>
            <person name="Braz G."/>
            <person name="Gandara A.C.P."/>
            <person name="Sabadin G.A."/>
            <person name="da Silva R.M."/>
            <person name="Guizzo M.G."/>
            <person name="Machado J.A."/>
            <person name="Costa E.P."/>
            <person name="Gomes H.F."/>
            <person name="Moraes J."/>
            <person name="Mota M.B.S."/>
            <person name="Mesquita R.D."/>
            <person name="Alvarenga P.H."/>
            <person name="Alves F."/>
            <person name="Seixas A."/>
            <person name="da Fonseca R.N."/>
            <person name="Fogaca A."/>
            <person name="Logullo C."/>
            <person name="Tanaka A."/>
            <person name="Daffre S."/>
            <person name="Termignoni C."/>
            <person name="Vaz I.S.Jr."/>
            <person name="Oliveira P.L."/>
            <person name="Ribeiro J.M."/>
        </authorList>
    </citation>
    <scope>NUCLEOTIDE SEQUENCE</scope>
    <source>
        <strain evidence="3">Porto Alegre</strain>
    </source>
</reference>
<accession>A0A6M2DCM2</accession>
<name>A0A6M2DCM2_RHIMP</name>
<feature type="chain" id="PRO_5026672223" description="Secreted protein" evidence="2">
    <location>
        <begin position="20"/>
        <end position="93"/>
    </location>
</feature>
<dbReference type="EMBL" id="GHWJ01010244">
    <property type="protein sequence ID" value="NOV42981.1"/>
    <property type="molecule type" value="Transcribed_RNA"/>
</dbReference>
<keyword evidence="2" id="KW-0732">Signal</keyword>
<evidence type="ECO:0000256" key="2">
    <source>
        <dbReference type="SAM" id="SignalP"/>
    </source>
</evidence>
<keyword evidence="1" id="KW-1133">Transmembrane helix</keyword>
<proteinExistence type="predicted"/>
<sequence>MPGPGSLCIVLLIIGLCLTSKSSRVVLYISLDHSLSVLLLLFLSVFHSCLSARPFSCWYVFFCSSVHLSICMSARSSVHMSLRSHVVPPSLYK</sequence>
<feature type="signal peptide" evidence="2">
    <location>
        <begin position="1"/>
        <end position="19"/>
    </location>
</feature>
<evidence type="ECO:0000313" key="3">
    <source>
        <dbReference type="EMBL" id="NOV42981.1"/>
    </source>
</evidence>